<dbReference type="AlphaFoldDB" id="Q747N5"/>
<dbReference type="EnsemblBacteria" id="AAR36621">
    <property type="protein sequence ID" value="AAR36621"/>
    <property type="gene ID" value="GSU3230"/>
</dbReference>
<evidence type="ECO:0000256" key="16">
    <source>
        <dbReference type="ARBA" id="ARBA00023012"/>
    </source>
</evidence>
<keyword evidence="15" id="KW-0408">Iron</keyword>
<dbReference type="Gene3D" id="1.20.5.1930">
    <property type="match status" value="1"/>
</dbReference>
<dbReference type="InterPro" id="IPR035965">
    <property type="entry name" value="PAS-like_dom_sf"/>
</dbReference>
<evidence type="ECO:0000256" key="10">
    <source>
        <dbReference type="ARBA" id="ARBA00022679"/>
    </source>
</evidence>
<dbReference type="Pfam" id="PF02518">
    <property type="entry name" value="HATPase_c"/>
    <property type="match status" value="1"/>
</dbReference>
<keyword evidence="14" id="KW-1133">Transmembrane helix</keyword>
<protein>
    <recommendedName>
        <fullName evidence="6">Oxygen sensor histidine kinase NreB</fullName>
        <ecNumber evidence="5">2.7.13.3</ecNumber>
    </recommendedName>
    <alternativeName>
        <fullName evidence="20">Nitrogen regulation protein B</fullName>
    </alternativeName>
</protein>
<dbReference type="HOGENOM" id="CLU_000445_114_0_7"/>
<reference evidence="22 23" key="1">
    <citation type="journal article" date="2003" name="Science">
        <title>Genome of Geobacter sulfurreducens: metal reduction in subsurface environments.</title>
        <authorList>
            <person name="Methe B.A."/>
            <person name="Nelson K.E."/>
            <person name="Eisen J.A."/>
            <person name="Paulsen I.T."/>
            <person name="Nelson W."/>
            <person name="Heidelberg J.F."/>
            <person name="Wu D."/>
            <person name="Wu M."/>
            <person name="Ward N."/>
            <person name="Beanan M.J."/>
            <person name="Dodson R.J."/>
            <person name="Madupu R."/>
            <person name="Brinkac L.M."/>
            <person name="Daugherty S.C."/>
            <person name="DeBoy R.T."/>
            <person name="Durkin A.S."/>
            <person name="Gwinn M."/>
            <person name="Kolonay J.F."/>
            <person name="Sullivan S.A."/>
            <person name="Haft D.H."/>
            <person name="Selengut J."/>
            <person name="Davidsen T.M."/>
            <person name="Zafar N."/>
            <person name="White O."/>
            <person name="Tran B."/>
            <person name="Romero C."/>
            <person name="Forberger H.A."/>
            <person name="Weidman J."/>
            <person name="Khouri H."/>
            <person name="Feldblyum T.V."/>
            <person name="Utterback T.R."/>
            <person name="Van Aken S.E."/>
            <person name="Lovley D.R."/>
            <person name="Fraser C.M."/>
        </authorList>
    </citation>
    <scope>NUCLEOTIDE SEQUENCE [LARGE SCALE GENOMIC DNA]</scope>
    <source>
        <strain evidence="23">ATCC 51573 / DSM 12127 / PCA</strain>
    </source>
</reference>
<dbReference type="SMART" id="SM00091">
    <property type="entry name" value="PAS"/>
    <property type="match status" value="2"/>
</dbReference>
<reference evidence="22 23" key="2">
    <citation type="journal article" date="2012" name="BMC Genomics">
        <title>Comparative genomic analysis of Geobacter sulfurreducens KN400, a strain with enhanced capacity for extracellular electron transfer and electricity production.</title>
        <authorList>
            <person name="Butler J.E."/>
            <person name="Young N.D."/>
            <person name="Aklujkar M."/>
            <person name="Lovley D.R."/>
        </authorList>
    </citation>
    <scope>NUCLEOTIDE SEQUENCE [LARGE SCALE GENOMIC DNA]</scope>
    <source>
        <strain evidence="23">ATCC 51573 / DSM 12127 / PCA</strain>
    </source>
</reference>
<keyword evidence="11" id="KW-0812">Transmembrane</keyword>
<comment type="cofactor">
    <cofactor evidence="2">
        <name>[4Fe-4S] cluster</name>
        <dbReference type="ChEBI" id="CHEBI:49883"/>
    </cofactor>
</comment>
<evidence type="ECO:0000256" key="17">
    <source>
        <dbReference type="ARBA" id="ARBA00023014"/>
    </source>
</evidence>
<evidence type="ECO:0000313" key="23">
    <source>
        <dbReference type="Proteomes" id="UP000000577"/>
    </source>
</evidence>
<comment type="subcellular location">
    <subcellularLocation>
        <location evidence="4">Cell membrane</location>
        <topology evidence="4">Multi-pass membrane protein</topology>
    </subcellularLocation>
    <subcellularLocation>
        <location evidence="3">Cytoplasm</location>
    </subcellularLocation>
</comment>
<keyword evidence="12" id="KW-0479">Metal-binding</keyword>
<dbReference type="GO" id="GO:0046872">
    <property type="term" value="F:metal ion binding"/>
    <property type="evidence" value="ECO:0007669"/>
    <property type="project" value="UniProtKB-KW"/>
</dbReference>
<keyword evidence="17" id="KW-0411">Iron-sulfur</keyword>
<dbReference type="Gene3D" id="3.30.450.20">
    <property type="entry name" value="PAS domain"/>
    <property type="match status" value="2"/>
</dbReference>
<dbReference type="RefSeq" id="WP_010943847.1">
    <property type="nucleotide sequence ID" value="NC_002939.5"/>
</dbReference>
<dbReference type="KEGG" id="gsu:GSU3230"/>
<name>Q747N5_GEOSL</name>
<evidence type="ECO:0000256" key="18">
    <source>
        <dbReference type="ARBA" id="ARBA00023136"/>
    </source>
</evidence>
<dbReference type="GO" id="GO:0004672">
    <property type="term" value="F:protein kinase activity"/>
    <property type="evidence" value="ECO:0000318"/>
    <property type="project" value="GO_Central"/>
</dbReference>
<dbReference type="eggNOG" id="COG4585">
    <property type="taxonomic scope" value="Bacteria"/>
</dbReference>
<evidence type="ECO:0000256" key="6">
    <source>
        <dbReference type="ARBA" id="ARBA00017322"/>
    </source>
</evidence>
<dbReference type="GO" id="GO:0051539">
    <property type="term" value="F:4 iron, 4 sulfur cluster binding"/>
    <property type="evidence" value="ECO:0007669"/>
    <property type="project" value="UniProtKB-KW"/>
</dbReference>
<keyword evidence="7" id="KW-1003">Cell membrane</keyword>
<evidence type="ECO:0000256" key="1">
    <source>
        <dbReference type="ARBA" id="ARBA00000085"/>
    </source>
</evidence>
<evidence type="ECO:0000256" key="7">
    <source>
        <dbReference type="ARBA" id="ARBA00022475"/>
    </source>
</evidence>
<evidence type="ECO:0000256" key="20">
    <source>
        <dbReference type="ARBA" id="ARBA00030800"/>
    </source>
</evidence>
<keyword evidence="16" id="KW-0902">Two-component regulatory system</keyword>
<keyword evidence="13 22" id="KW-0418">Kinase</keyword>
<keyword evidence="23" id="KW-1185">Reference proteome</keyword>
<dbReference type="GO" id="GO:0005886">
    <property type="term" value="C:plasma membrane"/>
    <property type="evidence" value="ECO:0000318"/>
    <property type="project" value="GO_Central"/>
</dbReference>
<proteinExistence type="predicted"/>
<evidence type="ECO:0000256" key="12">
    <source>
        <dbReference type="ARBA" id="ARBA00022723"/>
    </source>
</evidence>
<dbReference type="CDD" id="cd16917">
    <property type="entry name" value="HATPase_UhpB-NarQ-NarX-like"/>
    <property type="match status" value="1"/>
</dbReference>
<dbReference type="InParanoid" id="Q747N5"/>
<evidence type="ECO:0000256" key="3">
    <source>
        <dbReference type="ARBA" id="ARBA00004496"/>
    </source>
</evidence>
<dbReference type="NCBIfam" id="TIGR00229">
    <property type="entry name" value="sensory_box"/>
    <property type="match status" value="1"/>
</dbReference>
<dbReference type="SUPFAM" id="SSF55785">
    <property type="entry name" value="PYP-like sensor domain (PAS domain)"/>
    <property type="match status" value="2"/>
</dbReference>
<organism evidence="22 23">
    <name type="scientific">Geobacter sulfurreducens (strain ATCC 51573 / DSM 12127 / PCA)</name>
    <dbReference type="NCBI Taxonomy" id="243231"/>
    <lineage>
        <taxon>Bacteria</taxon>
        <taxon>Pseudomonadati</taxon>
        <taxon>Thermodesulfobacteriota</taxon>
        <taxon>Desulfuromonadia</taxon>
        <taxon>Geobacterales</taxon>
        <taxon>Geobacteraceae</taxon>
        <taxon>Geobacter</taxon>
    </lineage>
</organism>
<keyword evidence="18" id="KW-0472">Membrane</keyword>
<dbReference type="InterPro" id="IPR000014">
    <property type="entry name" value="PAS"/>
</dbReference>
<evidence type="ECO:0000256" key="2">
    <source>
        <dbReference type="ARBA" id="ARBA00001966"/>
    </source>
</evidence>
<evidence type="ECO:0000256" key="5">
    <source>
        <dbReference type="ARBA" id="ARBA00012438"/>
    </source>
</evidence>
<evidence type="ECO:0000256" key="19">
    <source>
        <dbReference type="ARBA" id="ARBA00024827"/>
    </source>
</evidence>
<sequence>MLALQDDSLFAAIVDNLSDGIYVLQDDRVVYLNERFAQLFGHGDAGSLLMRELDDILPHGEGKEIVGRIHAELLAGEPSSVAWGQPFAHMDGTPVWLEMEARRIRLNGRPAILGVCHDRTDCKLIGEAMHISQETFRLVLDAMHDSVYVVGRDYNVIYANRAMRAGAYGDVSSDPCYRICRGCSEPCPDCTLEEVLSSDKPVCREFFDEKRNAWYSTIELAVRIPGMSAPAKLGVRRDITARKEAEQRSRMLSQRLLHAQESERKRLSRELHDDLGQLLNALKIGFDTLAEDLRQPSHDVQDRLWYLSESLNNSIHTIRRLCAGLHPSTLERLGLAETIRQQCTQAATTHSLDIELKCGTMLGVRLESDTEINLYRIFQEALHNVVKHADATRVMVRLVASHPTVRLQIEDNGGGFSMEDYAELSGHHLGLISMAERVELLGGTFQIASLPGLGTAVTVEVPFRKAPPGRTTAAKGRPSLPYPVRGRKSLYVC</sequence>
<evidence type="ECO:0000259" key="21">
    <source>
        <dbReference type="PROSITE" id="PS50109"/>
    </source>
</evidence>
<dbReference type="OrthoDB" id="5421862at2"/>
<keyword evidence="9" id="KW-0963">Cytoplasm</keyword>
<evidence type="ECO:0000256" key="4">
    <source>
        <dbReference type="ARBA" id="ARBA00004651"/>
    </source>
</evidence>
<dbReference type="Gene3D" id="3.30.565.10">
    <property type="entry name" value="Histidine kinase-like ATPase, C-terminal domain"/>
    <property type="match status" value="1"/>
</dbReference>
<evidence type="ECO:0000256" key="13">
    <source>
        <dbReference type="ARBA" id="ARBA00022777"/>
    </source>
</evidence>
<evidence type="ECO:0000256" key="11">
    <source>
        <dbReference type="ARBA" id="ARBA00022692"/>
    </source>
</evidence>
<dbReference type="CDD" id="cd00130">
    <property type="entry name" value="PAS"/>
    <property type="match status" value="1"/>
</dbReference>
<dbReference type="PANTHER" id="PTHR24421">
    <property type="entry name" value="NITRATE/NITRITE SENSOR PROTEIN NARX-RELATED"/>
    <property type="match status" value="1"/>
</dbReference>
<dbReference type="SMR" id="Q747N5"/>
<evidence type="ECO:0000313" key="22">
    <source>
        <dbReference type="EMBL" id="AAR36621.2"/>
    </source>
</evidence>
<dbReference type="EMBL" id="AE017180">
    <property type="protein sequence ID" value="AAR36621.2"/>
    <property type="molecule type" value="Genomic_DNA"/>
</dbReference>
<dbReference type="Pfam" id="PF07730">
    <property type="entry name" value="HisKA_3"/>
    <property type="match status" value="1"/>
</dbReference>
<dbReference type="InterPro" id="IPR011712">
    <property type="entry name" value="Sig_transdc_His_kin_sub3_dim/P"/>
</dbReference>
<comment type="function">
    <text evidence="19">Member of the two-component regulatory system NreB/NreC involved in the control of dissimilatory nitrate/nitrite reduction in response to oxygen. NreB functions as a direct oxygen sensor histidine kinase which is autophosphorylated, in the absence of oxygen, probably at the conserved histidine residue, and transfers its phosphate group probably to a conserved aspartate residue of NreC. NreB/NreC activates the expression of the nitrate (narGHJI) and nitrite (nir) reductase operons, as well as the putative nitrate transporter gene narT.</text>
</comment>
<dbReference type="PROSITE" id="PS50109">
    <property type="entry name" value="HIS_KIN"/>
    <property type="match status" value="1"/>
</dbReference>
<dbReference type="SMART" id="SM00387">
    <property type="entry name" value="HATPase_c"/>
    <property type="match status" value="1"/>
</dbReference>
<dbReference type="InterPro" id="IPR036890">
    <property type="entry name" value="HATPase_C_sf"/>
</dbReference>
<dbReference type="InterPro" id="IPR004358">
    <property type="entry name" value="Sig_transdc_His_kin-like_C"/>
</dbReference>
<keyword evidence="10" id="KW-0808">Transferase</keyword>
<dbReference type="GO" id="GO:0005737">
    <property type="term" value="C:cytoplasm"/>
    <property type="evidence" value="ECO:0007669"/>
    <property type="project" value="UniProtKB-SubCell"/>
</dbReference>
<evidence type="ECO:0000256" key="9">
    <source>
        <dbReference type="ARBA" id="ARBA00022490"/>
    </source>
</evidence>
<dbReference type="GO" id="GO:0046983">
    <property type="term" value="F:protein dimerization activity"/>
    <property type="evidence" value="ECO:0007669"/>
    <property type="project" value="InterPro"/>
</dbReference>
<dbReference type="Proteomes" id="UP000000577">
    <property type="component" value="Chromosome"/>
</dbReference>
<dbReference type="InterPro" id="IPR050482">
    <property type="entry name" value="Sensor_HK_TwoCompSys"/>
</dbReference>
<dbReference type="InterPro" id="IPR003594">
    <property type="entry name" value="HATPase_dom"/>
</dbReference>
<dbReference type="SUPFAM" id="SSF55874">
    <property type="entry name" value="ATPase domain of HSP90 chaperone/DNA topoisomerase II/histidine kinase"/>
    <property type="match status" value="1"/>
</dbReference>
<dbReference type="STRING" id="243231.GSU3230"/>
<feature type="domain" description="Histidine kinase" evidence="21">
    <location>
        <begin position="374"/>
        <end position="465"/>
    </location>
</feature>
<dbReference type="PATRIC" id="fig|243231.5.peg.3252"/>
<evidence type="ECO:0000256" key="8">
    <source>
        <dbReference type="ARBA" id="ARBA00022485"/>
    </source>
</evidence>
<dbReference type="GO" id="GO:0000155">
    <property type="term" value="F:phosphorelay sensor kinase activity"/>
    <property type="evidence" value="ECO:0007669"/>
    <property type="project" value="InterPro"/>
</dbReference>
<dbReference type="InterPro" id="IPR005467">
    <property type="entry name" value="His_kinase_dom"/>
</dbReference>
<keyword evidence="8" id="KW-0004">4Fe-4S</keyword>
<accession>Q747N5</accession>
<comment type="catalytic activity">
    <reaction evidence="1">
        <text>ATP + protein L-histidine = ADP + protein N-phospho-L-histidine.</text>
        <dbReference type="EC" id="2.7.13.3"/>
    </reaction>
</comment>
<dbReference type="PRINTS" id="PR00344">
    <property type="entry name" value="BCTRLSENSOR"/>
</dbReference>
<dbReference type="Pfam" id="PF13188">
    <property type="entry name" value="PAS_8"/>
    <property type="match status" value="1"/>
</dbReference>
<dbReference type="EC" id="2.7.13.3" evidence="5"/>
<evidence type="ECO:0000256" key="14">
    <source>
        <dbReference type="ARBA" id="ARBA00022989"/>
    </source>
</evidence>
<dbReference type="PANTHER" id="PTHR24421:SF37">
    <property type="entry name" value="SENSOR HISTIDINE KINASE NARS"/>
    <property type="match status" value="1"/>
</dbReference>
<gene>
    <name evidence="22" type="ordered locus">GSU3230</name>
</gene>
<evidence type="ECO:0000256" key="15">
    <source>
        <dbReference type="ARBA" id="ARBA00023004"/>
    </source>
</evidence>